<organism evidence="1 2">
    <name type="scientific">Pararge aegeria aegeria</name>
    <dbReference type="NCBI Taxonomy" id="348720"/>
    <lineage>
        <taxon>Eukaryota</taxon>
        <taxon>Metazoa</taxon>
        <taxon>Ecdysozoa</taxon>
        <taxon>Arthropoda</taxon>
        <taxon>Hexapoda</taxon>
        <taxon>Insecta</taxon>
        <taxon>Pterygota</taxon>
        <taxon>Neoptera</taxon>
        <taxon>Endopterygota</taxon>
        <taxon>Lepidoptera</taxon>
        <taxon>Glossata</taxon>
        <taxon>Ditrysia</taxon>
        <taxon>Papilionoidea</taxon>
        <taxon>Nymphalidae</taxon>
        <taxon>Satyrinae</taxon>
        <taxon>Satyrini</taxon>
        <taxon>Parargina</taxon>
        <taxon>Pararge</taxon>
    </lineage>
</organism>
<evidence type="ECO:0000313" key="2">
    <source>
        <dbReference type="Proteomes" id="UP000838756"/>
    </source>
</evidence>
<name>A0A8S4RE39_9NEOP</name>
<proteinExistence type="predicted"/>
<gene>
    <name evidence="1" type="primary">jg9895</name>
    <name evidence="1" type="ORF">PAEG_LOCUS11892</name>
</gene>
<comment type="caution">
    <text evidence="1">The sequence shown here is derived from an EMBL/GenBank/DDBJ whole genome shotgun (WGS) entry which is preliminary data.</text>
</comment>
<protein>
    <submittedName>
        <fullName evidence="1">Jg9895 protein</fullName>
    </submittedName>
</protein>
<keyword evidence="2" id="KW-1185">Reference proteome</keyword>
<dbReference type="Proteomes" id="UP000838756">
    <property type="component" value="Unassembled WGS sequence"/>
</dbReference>
<reference evidence="1" key="1">
    <citation type="submission" date="2022-03" db="EMBL/GenBank/DDBJ databases">
        <authorList>
            <person name="Lindestad O."/>
        </authorList>
    </citation>
    <scope>NUCLEOTIDE SEQUENCE</scope>
</reference>
<dbReference type="AlphaFoldDB" id="A0A8S4RE39"/>
<accession>A0A8S4RE39</accession>
<sequence>MPFECVFLIRLARVSNALSKYGYDDVDNLDTLKTRAYRHLLSKRFPSSDFSSSKDFCDGETIRMVVTTILILWYGLKGVVAGVIAGM</sequence>
<dbReference type="EMBL" id="CAKXAJ010025020">
    <property type="protein sequence ID" value="CAH2233992.1"/>
    <property type="molecule type" value="Genomic_DNA"/>
</dbReference>
<evidence type="ECO:0000313" key="1">
    <source>
        <dbReference type="EMBL" id="CAH2233992.1"/>
    </source>
</evidence>